<evidence type="ECO:0000313" key="3">
    <source>
        <dbReference type="Proteomes" id="UP000770015"/>
    </source>
</evidence>
<feature type="region of interest" description="Disordered" evidence="1">
    <location>
        <begin position="1"/>
        <end position="37"/>
    </location>
</feature>
<proteinExistence type="predicted"/>
<sequence>MQPSKTYPGKNMPSYPLFKTTYSEGRIPSNDRPESYPKGMWLDIAAVQERVSAMQGNQKGHAADTFGKQEDNGATGAVKFVTSALGNTVGGVSRTVGNVTGAATRGIGDTISGATGSAGRPVGDGLGNIGTGVENAANSAGKGVEDAGQWRRS</sequence>
<accession>A0A9P8V876</accession>
<dbReference type="Proteomes" id="UP000770015">
    <property type="component" value="Unassembled WGS sequence"/>
</dbReference>
<gene>
    <name evidence="2" type="ORF">F5X68DRAFT_234164</name>
</gene>
<reference evidence="2" key="1">
    <citation type="journal article" date="2021" name="Nat. Commun.">
        <title>Genetic determinants of endophytism in the Arabidopsis root mycobiome.</title>
        <authorList>
            <person name="Mesny F."/>
            <person name="Miyauchi S."/>
            <person name="Thiergart T."/>
            <person name="Pickel B."/>
            <person name="Atanasova L."/>
            <person name="Karlsson M."/>
            <person name="Huettel B."/>
            <person name="Barry K.W."/>
            <person name="Haridas S."/>
            <person name="Chen C."/>
            <person name="Bauer D."/>
            <person name="Andreopoulos W."/>
            <person name="Pangilinan J."/>
            <person name="LaButti K."/>
            <person name="Riley R."/>
            <person name="Lipzen A."/>
            <person name="Clum A."/>
            <person name="Drula E."/>
            <person name="Henrissat B."/>
            <person name="Kohler A."/>
            <person name="Grigoriev I.V."/>
            <person name="Martin F.M."/>
            <person name="Hacquard S."/>
        </authorList>
    </citation>
    <scope>NUCLEOTIDE SEQUENCE</scope>
    <source>
        <strain evidence="2">MPI-SDFR-AT-0117</strain>
    </source>
</reference>
<feature type="compositionally biased region" description="Basic and acidic residues" evidence="1">
    <location>
        <begin position="143"/>
        <end position="153"/>
    </location>
</feature>
<dbReference type="PANTHER" id="PTHR40636:SF1">
    <property type="entry name" value="CSBD-LIKE DOMAIN-CONTAINING PROTEIN"/>
    <property type="match status" value="1"/>
</dbReference>
<organism evidence="2 3">
    <name type="scientific">Plectosphaerella plurivora</name>
    <dbReference type="NCBI Taxonomy" id="936078"/>
    <lineage>
        <taxon>Eukaryota</taxon>
        <taxon>Fungi</taxon>
        <taxon>Dikarya</taxon>
        <taxon>Ascomycota</taxon>
        <taxon>Pezizomycotina</taxon>
        <taxon>Sordariomycetes</taxon>
        <taxon>Hypocreomycetidae</taxon>
        <taxon>Glomerellales</taxon>
        <taxon>Plectosphaerellaceae</taxon>
        <taxon>Plectosphaerella</taxon>
    </lineage>
</organism>
<dbReference type="OrthoDB" id="2565331at2759"/>
<dbReference type="PANTHER" id="PTHR40636">
    <property type="entry name" value="CSBD-LIKE DOMAIN-CONTAINING PROTEIN"/>
    <property type="match status" value="1"/>
</dbReference>
<dbReference type="EMBL" id="JAGSXJ010000019">
    <property type="protein sequence ID" value="KAH6681045.1"/>
    <property type="molecule type" value="Genomic_DNA"/>
</dbReference>
<keyword evidence="3" id="KW-1185">Reference proteome</keyword>
<name>A0A9P8V876_9PEZI</name>
<comment type="caution">
    <text evidence="2">The sequence shown here is derived from an EMBL/GenBank/DDBJ whole genome shotgun (WGS) entry which is preliminary data.</text>
</comment>
<evidence type="ECO:0000313" key="2">
    <source>
        <dbReference type="EMBL" id="KAH6681045.1"/>
    </source>
</evidence>
<protein>
    <submittedName>
        <fullName evidence="2">Uncharacterized protein</fullName>
    </submittedName>
</protein>
<dbReference type="AlphaFoldDB" id="A0A9P8V876"/>
<feature type="region of interest" description="Disordered" evidence="1">
    <location>
        <begin position="102"/>
        <end position="153"/>
    </location>
</feature>
<evidence type="ECO:0000256" key="1">
    <source>
        <dbReference type="SAM" id="MobiDB-lite"/>
    </source>
</evidence>